<reference evidence="1 2" key="1">
    <citation type="journal article" date="2014" name="Genome Announc.">
        <title>Draft Genome Sequence of the Haloacid-Degrading Burkholderia caribensis Strain MBA4.</title>
        <authorList>
            <person name="Pan Y."/>
            <person name="Kong K.F."/>
            <person name="Tsang J.S."/>
        </authorList>
    </citation>
    <scope>NUCLEOTIDE SEQUENCE [LARGE SCALE GENOMIC DNA]</scope>
    <source>
        <strain evidence="1 2">MBA4</strain>
    </source>
</reference>
<sequence length="52" mass="5217">MSRAALANVDGLLDGGDSRVHRLGAASNLSGKQTALSFFGSISVHPGCDDSG</sequence>
<gene>
    <name evidence="1" type="ORF">K788_0007220</name>
</gene>
<dbReference type="Proteomes" id="UP000019146">
    <property type="component" value="Chromosome 1"/>
</dbReference>
<evidence type="ECO:0000313" key="2">
    <source>
        <dbReference type="Proteomes" id="UP000019146"/>
    </source>
</evidence>
<protein>
    <submittedName>
        <fullName evidence="1">Uncharacterized protein</fullName>
    </submittedName>
</protein>
<dbReference type="KEGG" id="bcai:K788_0007220"/>
<proteinExistence type="predicted"/>
<name>A0A0N7JTJ1_9BURK</name>
<accession>A0A0N7JTJ1</accession>
<evidence type="ECO:0000313" key="1">
    <source>
        <dbReference type="EMBL" id="ALL63757.1"/>
    </source>
</evidence>
<organism evidence="1 2">
    <name type="scientific">Paraburkholderia caribensis MBA4</name>
    <dbReference type="NCBI Taxonomy" id="1323664"/>
    <lineage>
        <taxon>Bacteria</taxon>
        <taxon>Pseudomonadati</taxon>
        <taxon>Pseudomonadota</taxon>
        <taxon>Betaproteobacteria</taxon>
        <taxon>Burkholderiales</taxon>
        <taxon>Burkholderiaceae</taxon>
        <taxon>Paraburkholderia</taxon>
    </lineage>
</organism>
<dbReference type="AlphaFoldDB" id="A0A0N7JTJ1"/>
<dbReference type="EMBL" id="CP012746">
    <property type="protein sequence ID" value="ALL63757.1"/>
    <property type="molecule type" value="Genomic_DNA"/>
</dbReference>